<reference evidence="2 3" key="1">
    <citation type="submission" date="2016-07" db="EMBL/GenBank/DDBJ databases">
        <title>Pervasive Adenine N6-methylation of Active Genes in Fungi.</title>
        <authorList>
            <consortium name="DOE Joint Genome Institute"/>
            <person name="Mondo S.J."/>
            <person name="Dannebaum R.O."/>
            <person name="Kuo R.C."/>
            <person name="Labutti K."/>
            <person name="Haridas S."/>
            <person name="Kuo A."/>
            <person name="Salamov A."/>
            <person name="Ahrendt S.R."/>
            <person name="Lipzen A."/>
            <person name="Sullivan W."/>
            <person name="Andreopoulos W.B."/>
            <person name="Clum A."/>
            <person name="Lindquist E."/>
            <person name="Daum C."/>
            <person name="Ramamoorthy G.K."/>
            <person name="Gryganskyi A."/>
            <person name="Culley D."/>
            <person name="Magnuson J.K."/>
            <person name="James T.Y."/>
            <person name="O'Malley M.A."/>
            <person name="Stajich J.E."/>
            <person name="Spatafora J.W."/>
            <person name="Visel A."/>
            <person name="Grigoriev I.V."/>
        </authorList>
    </citation>
    <scope>NUCLEOTIDE SEQUENCE [LARGE SCALE GENOMIC DNA]</scope>
    <source>
        <strain evidence="2 3">68-887.2</strain>
    </source>
</reference>
<dbReference type="InParanoid" id="A0A1Y2AYY8"/>
<accession>A0A1Y2AYY8</accession>
<dbReference type="OrthoDB" id="412788at2759"/>
<organism evidence="2 3">
    <name type="scientific">Naematelia encephala</name>
    <dbReference type="NCBI Taxonomy" id="71784"/>
    <lineage>
        <taxon>Eukaryota</taxon>
        <taxon>Fungi</taxon>
        <taxon>Dikarya</taxon>
        <taxon>Basidiomycota</taxon>
        <taxon>Agaricomycotina</taxon>
        <taxon>Tremellomycetes</taxon>
        <taxon>Tremellales</taxon>
        <taxon>Naemateliaceae</taxon>
        <taxon>Naematelia</taxon>
    </lineage>
</organism>
<dbReference type="NCBIfam" id="NF041278">
    <property type="entry name" value="CmcJ_NvfI_EfuI"/>
    <property type="match status" value="1"/>
</dbReference>
<dbReference type="InterPro" id="IPR044053">
    <property type="entry name" value="AsaB-like"/>
</dbReference>
<dbReference type="PANTHER" id="PTHR34598:SF3">
    <property type="entry name" value="OXIDOREDUCTASE AN1597"/>
    <property type="match status" value="1"/>
</dbReference>
<dbReference type="GO" id="GO:0016491">
    <property type="term" value="F:oxidoreductase activity"/>
    <property type="evidence" value="ECO:0007669"/>
    <property type="project" value="InterPro"/>
</dbReference>
<dbReference type="Proteomes" id="UP000193986">
    <property type="component" value="Unassembled WGS sequence"/>
</dbReference>
<dbReference type="PANTHER" id="PTHR34598">
    <property type="entry name" value="BLL6449 PROTEIN"/>
    <property type="match status" value="1"/>
</dbReference>
<name>A0A1Y2AYY8_9TREE</name>
<dbReference type="STRING" id="71784.A0A1Y2AYY8"/>
<evidence type="ECO:0000313" key="2">
    <source>
        <dbReference type="EMBL" id="ORY27075.1"/>
    </source>
</evidence>
<dbReference type="AlphaFoldDB" id="A0A1Y2AYY8"/>
<gene>
    <name evidence="2" type="ORF">BCR39DRAFT_599510</name>
</gene>
<evidence type="ECO:0000313" key="3">
    <source>
        <dbReference type="Proteomes" id="UP000193986"/>
    </source>
</evidence>
<protein>
    <recommendedName>
        <fullName evidence="4">Methyltransferase</fullName>
    </recommendedName>
</protein>
<dbReference type="EMBL" id="MCFC01000041">
    <property type="protein sequence ID" value="ORY27075.1"/>
    <property type="molecule type" value="Genomic_DNA"/>
</dbReference>
<evidence type="ECO:0008006" key="4">
    <source>
        <dbReference type="Google" id="ProtNLM"/>
    </source>
</evidence>
<keyword evidence="3" id="KW-1185">Reference proteome</keyword>
<evidence type="ECO:0000256" key="1">
    <source>
        <dbReference type="ARBA" id="ARBA00023604"/>
    </source>
</evidence>
<comment type="caution">
    <text evidence="2">The sequence shown here is derived from an EMBL/GenBank/DDBJ whole genome shotgun (WGS) entry which is preliminary data.</text>
</comment>
<proteinExistence type="inferred from homology"/>
<comment type="similarity">
    <text evidence="1">Belongs to the asaB hydroxylase/desaturase family.</text>
</comment>
<sequence length="290" mass="32655">MPIATPRQLYGSINFTLRGEELDHDPSVYETTFDPDRPRPQKTLVVPVNDLRPELARGGLSVDSQVKSRGWAVSTHESEWVDQIGTEAGIEKYLEESAELIKKELGATRVVTWNSTCRKADDRKEDFVPRQEEPEKGFVPTARIQPPAARAHVDQAPEWAKKVVEMATGEDPDTFKRSMIINIWRPLHGPVTNAPLGMLDFPTASADDFLLGMSNFGNGLRIAHSPGQKWYYVRHQMPNEIVYLMCYDSTTNVCAGHTAIEVGEQDRQGVDEALIKPRESIEVRMIAVWE</sequence>